<name>A0A2T3NXC9_9GAMM</name>
<gene>
    <name evidence="2" type="ORF">C9I98_08415</name>
</gene>
<dbReference type="EMBL" id="PYMA01000003">
    <property type="protein sequence ID" value="PSW20849.1"/>
    <property type="molecule type" value="Genomic_DNA"/>
</dbReference>
<dbReference type="PANTHER" id="PTHR22642">
    <property type="entry name" value="IMIDAZOLONEPROPIONASE"/>
    <property type="match status" value="1"/>
</dbReference>
<evidence type="ECO:0000259" key="1">
    <source>
        <dbReference type="Pfam" id="PF07969"/>
    </source>
</evidence>
<keyword evidence="3" id="KW-1185">Reference proteome</keyword>
<dbReference type="AlphaFoldDB" id="A0A2T3NXC9"/>
<evidence type="ECO:0000313" key="3">
    <source>
        <dbReference type="Proteomes" id="UP000241771"/>
    </source>
</evidence>
<dbReference type="Gene3D" id="2.30.40.10">
    <property type="entry name" value="Urease, subunit C, domain 1"/>
    <property type="match status" value="1"/>
</dbReference>
<comment type="caution">
    <text evidence="2">The sequence shown here is derived from an EMBL/GenBank/DDBJ whole genome shotgun (WGS) entry which is preliminary data.</text>
</comment>
<organism evidence="2 3">
    <name type="scientific">Photobacterium sanctipauli</name>
    <dbReference type="NCBI Taxonomy" id="1342794"/>
    <lineage>
        <taxon>Bacteria</taxon>
        <taxon>Pseudomonadati</taxon>
        <taxon>Pseudomonadota</taxon>
        <taxon>Gammaproteobacteria</taxon>
        <taxon>Vibrionales</taxon>
        <taxon>Vibrionaceae</taxon>
        <taxon>Photobacterium</taxon>
    </lineage>
</organism>
<protein>
    <recommendedName>
        <fullName evidence="1">Amidohydrolase 3 domain-containing protein</fullName>
    </recommendedName>
</protein>
<accession>A0A2T3NXC9</accession>
<dbReference type="InterPro" id="IPR013108">
    <property type="entry name" value="Amidohydro_3"/>
</dbReference>
<dbReference type="Gene3D" id="3.20.20.140">
    <property type="entry name" value="Metal-dependent hydrolases"/>
    <property type="match status" value="1"/>
</dbReference>
<dbReference type="InterPro" id="IPR032466">
    <property type="entry name" value="Metal_Hydrolase"/>
</dbReference>
<dbReference type="SUPFAM" id="SSF51556">
    <property type="entry name" value="Metallo-dependent hydrolases"/>
    <property type="match status" value="1"/>
</dbReference>
<sequence>MWVLVRRLFLSAVMVLLLGCEQETSPSADIIYINGDIVTISEPALATALAIKDGRIQAIGTQDGVMRHKGDNTQVIDLDGKAIVPGFIDPHGALMANAEKLGSLQEAQIEYAKQGFTTISEGSATAEDIAALQEAAHDELLTQDIILIPLYDAAVELVTASPDSFGEYSNRLKFGGIKLILDGTAEEETAWFSMPYIVPINQEEGWRGEPNKPYSQFRQRYKSAMEHGLQVYTHAVGDAAVDALIQVGYDLKINASQDKRHVVVKSRFMRVNQLSHYVKLGFLPNFSTGHIFFNGDTDASLLGTQRAYFQSPAKSTVELGISFTNNTSSDHYGIHSLNSIWSAVSRRTKAGTIAGADERIDIVDALKAITVNAAYQFFEESSKGTLEPGKQADLVILSHNPLDVAPGQLRDVEILETIKEGKTIFTLSQPTEQ</sequence>
<dbReference type="RefSeq" id="WP_036818263.1">
    <property type="nucleotide sequence ID" value="NZ_JGVO01000137.1"/>
</dbReference>
<dbReference type="PANTHER" id="PTHR22642:SF2">
    <property type="entry name" value="PROTEIN LONG AFTER FAR-RED 3"/>
    <property type="match status" value="1"/>
</dbReference>
<reference evidence="2 3" key="1">
    <citation type="submission" date="2018-01" db="EMBL/GenBank/DDBJ databases">
        <title>Whole genome sequencing of Histamine producing bacteria.</title>
        <authorList>
            <person name="Butler K."/>
        </authorList>
    </citation>
    <scope>NUCLEOTIDE SEQUENCE [LARGE SCALE GENOMIC DNA]</scope>
    <source>
        <strain evidence="2 3">DSM 100436</strain>
    </source>
</reference>
<dbReference type="InterPro" id="IPR011059">
    <property type="entry name" value="Metal-dep_hydrolase_composite"/>
</dbReference>
<dbReference type="OrthoDB" id="9031471at2"/>
<dbReference type="Pfam" id="PF07969">
    <property type="entry name" value="Amidohydro_3"/>
    <property type="match status" value="1"/>
</dbReference>
<feature type="domain" description="Amidohydrolase 3" evidence="1">
    <location>
        <begin position="97"/>
        <end position="425"/>
    </location>
</feature>
<dbReference type="GO" id="GO:0016810">
    <property type="term" value="F:hydrolase activity, acting on carbon-nitrogen (but not peptide) bonds"/>
    <property type="evidence" value="ECO:0007669"/>
    <property type="project" value="InterPro"/>
</dbReference>
<proteinExistence type="predicted"/>
<evidence type="ECO:0000313" key="2">
    <source>
        <dbReference type="EMBL" id="PSW20849.1"/>
    </source>
</evidence>
<dbReference type="SUPFAM" id="SSF51338">
    <property type="entry name" value="Composite domain of metallo-dependent hydrolases"/>
    <property type="match status" value="1"/>
</dbReference>
<dbReference type="Proteomes" id="UP000241771">
    <property type="component" value="Unassembled WGS sequence"/>
</dbReference>
<dbReference type="PROSITE" id="PS51257">
    <property type="entry name" value="PROKAR_LIPOPROTEIN"/>
    <property type="match status" value="1"/>
</dbReference>